<dbReference type="AlphaFoldDB" id="A0A191XSZ2"/>
<dbReference type="PANTHER" id="PTHR31339:SF9">
    <property type="entry name" value="PLASMIN AND FIBRONECTIN-BINDING PROTEIN A"/>
    <property type="match status" value="1"/>
</dbReference>
<evidence type="ECO:0000313" key="6">
    <source>
        <dbReference type="EMBL" id="ANJ43599.1"/>
    </source>
</evidence>
<dbReference type="PANTHER" id="PTHR31339">
    <property type="entry name" value="PECTIN LYASE-RELATED"/>
    <property type="match status" value="1"/>
</dbReference>
<evidence type="ECO:0000256" key="1">
    <source>
        <dbReference type="ARBA" id="ARBA00008834"/>
    </source>
</evidence>
<sequence>MRQRMGFLAIFAVLAMAHVATAGDRRTITEPKTPDICTSLNATSENDTAAIQSLNATSKDDTAAIQKALDSCDTGKAVALSSGIFYSGPLTIPSGVSLLVDSGATLKAIPNPKLYDKGADTCGTIDNLGVGCKAFITILKANGSGIYGKGTIDGQGGAHINALNITWWKLSKIASEEGKQQNSPMLIQINNSVDITLYQIVLRNSPLSHVAISEANNLTIWSVIVYAKHASARQNGFILDGSQYVTIAHSNITTIGTGIAISALLAPSQRISVRDIHFSRGSGLTIGSPANYGINIVRVSNITMTILRNGLQISGNNLNGGLIRNISYYNICMYRVYNPIVMEMVQINETGSRTPEFKNVTINKMWTGSRGSFVFHGIGKSDAITVAMNDVHIARNSAWSVTNAQVTGNWEYDLTERHCPHNVNN</sequence>
<dbReference type="Pfam" id="PF00295">
    <property type="entry name" value="Glyco_hydro_28"/>
    <property type="match status" value="1"/>
</dbReference>
<dbReference type="GO" id="GO:0004650">
    <property type="term" value="F:polygalacturonase activity"/>
    <property type="evidence" value="ECO:0007669"/>
    <property type="project" value="InterPro"/>
</dbReference>
<feature type="chain" id="PRO_5008249601" evidence="5">
    <location>
        <begin position="23"/>
        <end position="425"/>
    </location>
</feature>
<organism evidence="6">
    <name type="scientific">Extatosoma tiaratum</name>
    <name type="common">Giant prickly stick insect</name>
    <name type="synonym">Phasma tiaratum</name>
    <dbReference type="NCBI Taxonomy" id="7024"/>
    <lineage>
        <taxon>Eukaryota</taxon>
        <taxon>Metazoa</taxon>
        <taxon>Ecdysozoa</taxon>
        <taxon>Arthropoda</taxon>
        <taxon>Hexapoda</taxon>
        <taxon>Insecta</taxon>
        <taxon>Pterygota</taxon>
        <taxon>Neoptera</taxon>
        <taxon>Polyneoptera</taxon>
        <taxon>Phasmatodea</taxon>
        <taxon>Verophasmatodea</taxon>
        <taxon>Anareolatae</taxon>
        <taxon>Phasmatidae</taxon>
        <taxon>Tropidoderinae</taxon>
        <taxon>Extatosoma</taxon>
    </lineage>
</organism>
<dbReference type="EMBL" id="KT921926">
    <property type="protein sequence ID" value="ANJ43599.1"/>
    <property type="molecule type" value="mRNA"/>
</dbReference>
<accession>A0A191XSZ2</accession>
<proteinExistence type="evidence at transcript level"/>
<evidence type="ECO:0000256" key="3">
    <source>
        <dbReference type="ARBA" id="ARBA00023295"/>
    </source>
</evidence>
<keyword evidence="2 4" id="KW-0378">Hydrolase</keyword>
<dbReference type="SUPFAM" id="SSF51126">
    <property type="entry name" value="Pectin lyase-like"/>
    <property type="match status" value="1"/>
</dbReference>
<reference evidence="6" key="1">
    <citation type="journal article" date="2016" name="Sci. Rep.">
        <title>Horizontal Gene Transfer of Pectinases from Bacteria Preceded the Diversification of Stick and Leaf Insects.</title>
        <authorList>
            <person name="Shelomi M."/>
            <person name="Danchin E.G."/>
            <person name="Heckel D."/>
            <person name="Wipfler B."/>
            <person name="Bradler S."/>
            <person name="Zhou X."/>
            <person name="Pauchet Y."/>
        </authorList>
    </citation>
    <scope>NUCLEOTIDE SEQUENCE</scope>
    <source>
        <strain evidence="6">ETI11-1</strain>
        <tissue evidence="6">Midgut</tissue>
    </source>
</reference>
<dbReference type="InterPro" id="IPR012334">
    <property type="entry name" value="Pectin_lyas_fold"/>
</dbReference>
<name>A0A191XSZ2_EXTTI</name>
<keyword evidence="5" id="KW-0732">Signal</keyword>
<comment type="similarity">
    <text evidence="1 4">Belongs to the glycosyl hydrolase 28 family.</text>
</comment>
<keyword evidence="3 4" id="KW-0326">Glycosidase</keyword>
<dbReference type="GO" id="GO:0005975">
    <property type="term" value="P:carbohydrate metabolic process"/>
    <property type="evidence" value="ECO:0007669"/>
    <property type="project" value="InterPro"/>
</dbReference>
<dbReference type="Gene3D" id="2.160.20.10">
    <property type="entry name" value="Single-stranded right-handed beta-helix, Pectin lyase-like"/>
    <property type="match status" value="1"/>
</dbReference>
<evidence type="ECO:0000256" key="5">
    <source>
        <dbReference type="SAM" id="SignalP"/>
    </source>
</evidence>
<protein>
    <submittedName>
        <fullName evidence="6">Glycoside hydrolase family 28</fullName>
    </submittedName>
</protein>
<evidence type="ECO:0000256" key="4">
    <source>
        <dbReference type="RuleBase" id="RU361169"/>
    </source>
</evidence>
<dbReference type="InterPro" id="IPR051801">
    <property type="entry name" value="GH28_Enzymes"/>
</dbReference>
<dbReference type="InterPro" id="IPR000743">
    <property type="entry name" value="Glyco_hydro_28"/>
</dbReference>
<dbReference type="InterPro" id="IPR011050">
    <property type="entry name" value="Pectin_lyase_fold/virulence"/>
</dbReference>
<feature type="signal peptide" evidence="5">
    <location>
        <begin position="1"/>
        <end position="22"/>
    </location>
</feature>
<evidence type="ECO:0000256" key="2">
    <source>
        <dbReference type="ARBA" id="ARBA00022801"/>
    </source>
</evidence>